<dbReference type="Gene3D" id="3.30.450.60">
    <property type="match status" value="1"/>
</dbReference>
<dbReference type="GO" id="GO:0012505">
    <property type="term" value="C:endomembrane system"/>
    <property type="evidence" value="ECO:0007669"/>
    <property type="project" value="UniProtKB-SubCell"/>
</dbReference>
<comment type="caution">
    <text evidence="7">The sequence shown here is derived from an EMBL/GenBank/DDBJ whole genome shotgun (WGS) entry which is preliminary data.</text>
</comment>
<evidence type="ECO:0000259" key="6">
    <source>
        <dbReference type="Pfam" id="PF01217"/>
    </source>
</evidence>
<protein>
    <submittedName>
        <fullName evidence="7">AP-4 complex subunit sigma</fullName>
    </submittedName>
</protein>
<dbReference type="Proteomes" id="UP000288805">
    <property type="component" value="Unassembled WGS sequence"/>
</dbReference>
<dbReference type="InterPro" id="IPR022775">
    <property type="entry name" value="AP_mu_sigma_su"/>
</dbReference>
<reference evidence="7 8" key="1">
    <citation type="journal article" date="2018" name="PLoS Genet.">
        <title>Population sequencing reveals clonal diversity and ancestral inbreeding in the grapevine cultivar Chardonnay.</title>
        <authorList>
            <person name="Roach M.J."/>
            <person name="Johnson D.L."/>
            <person name="Bohlmann J."/>
            <person name="van Vuuren H.J."/>
            <person name="Jones S.J."/>
            <person name="Pretorius I.S."/>
            <person name="Schmidt S.A."/>
            <person name="Borneman A.R."/>
        </authorList>
    </citation>
    <scope>NUCLEOTIDE SEQUENCE [LARGE SCALE GENOMIC DNA]</scope>
    <source>
        <strain evidence="8">cv. Chardonnay</strain>
        <tissue evidence="7">Leaf</tissue>
    </source>
</reference>
<dbReference type="EMBL" id="QGNW01001508">
    <property type="protein sequence ID" value="RVW38305.1"/>
    <property type="molecule type" value="Genomic_DNA"/>
</dbReference>
<comment type="similarity">
    <text evidence="2">Belongs to the adaptor complexes small subunit family.</text>
</comment>
<dbReference type="InterPro" id="IPR011012">
    <property type="entry name" value="Longin-like_dom_sf"/>
</dbReference>
<sequence length="171" mass="19717">MGIRFILMVNSKARPVSLSTTSTSPWKNDALSKARSFASALPVMSSSWRCEFVIGSTEQFQFKFLSINWCDKHNPSPSVWEVQVILSGECSFVEHRTYKLCTGATHHSFSWLELTMVKPSICATVGYLNELAILEFIHLLVETMDRHFGNVCELDIMFIWRKRISCWRKWS</sequence>
<gene>
    <name evidence="7" type="primary">VvCHDh000774_0</name>
    <name evidence="7" type="ORF">CK203_071239</name>
</gene>
<evidence type="ECO:0000256" key="3">
    <source>
        <dbReference type="ARBA" id="ARBA00022448"/>
    </source>
</evidence>
<dbReference type="PANTHER" id="PTHR11753">
    <property type="entry name" value="ADAPTOR COMPLEXES SMALL SUBUNIT FAMILY"/>
    <property type="match status" value="1"/>
</dbReference>
<keyword evidence="5" id="KW-0472">Membrane</keyword>
<keyword evidence="3" id="KW-0813">Transport</keyword>
<keyword evidence="4" id="KW-0653">Protein transport</keyword>
<dbReference type="AlphaFoldDB" id="A0A438DS33"/>
<proteinExistence type="inferred from homology"/>
<dbReference type="InterPro" id="IPR016635">
    <property type="entry name" value="AP_complex_ssu"/>
</dbReference>
<comment type="subcellular location">
    <subcellularLocation>
        <location evidence="1">Endomembrane system</location>
    </subcellularLocation>
</comment>
<dbReference type="SUPFAM" id="SSF64356">
    <property type="entry name" value="SNARE-like"/>
    <property type="match status" value="1"/>
</dbReference>
<accession>A0A438DS33</accession>
<evidence type="ECO:0000313" key="7">
    <source>
        <dbReference type="EMBL" id="RVW38305.1"/>
    </source>
</evidence>
<evidence type="ECO:0000256" key="4">
    <source>
        <dbReference type="ARBA" id="ARBA00022927"/>
    </source>
</evidence>
<evidence type="ECO:0000256" key="1">
    <source>
        <dbReference type="ARBA" id="ARBA00004308"/>
    </source>
</evidence>
<dbReference type="Pfam" id="PF01217">
    <property type="entry name" value="Clat_adaptor_s"/>
    <property type="match status" value="1"/>
</dbReference>
<evidence type="ECO:0000256" key="2">
    <source>
        <dbReference type="ARBA" id="ARBA00006972"/>
    </source>
</evidence>
<evidence type="ECO:0000256" key="5">
    <source>
        <dbReference type="ARBA" id="ARBA00023136"/>
    </source>
</evidence>
<evidence type="ECO:0000313" key="8">
    <source>
        <dbReference type="Proteomes" id="UP000288805"/>
    </source>
</evidence>
<dbReference type="GO" id="GO:0015031">
    <property type="term" value="P:protein transport"/>
    <property type="evidence" value="ECO:0007669"/>
    <property type="project" value="UniProtKB-KW"/>
</dbReference>
<feature type="domain" description="AP complex mu/sigma subunit" evidence="6">
    <location>
        <begin position="127"/>
        <end position="162"/>
    </location>
</feature>
<organism evidence="7 8">
    <name type="scientific">Vitis vinifera</name>
    <name type="common">Grape</name>
    <dbReference type="NCBI Taxonomy" id="29760"/>
    <lineage>
        <taxon>Eukaryota</taxon>
        <taxon>Viridiplantae</taxon>
        <taxon>Streptophyta</taxon>
        <taxon>Embryophyta</taxon>
        <taxon>Tracheophyta</taxon>
        <taxon>Spermatophyta</taxon>
        <taxon>Magnoliopsida</taxon>
        <taxon>eudicotyledons</taxon>
        <taxon>Gunneridae</taxon>
        <taxon>Pentapetalae</taxon>
        <taxon>rosids</taxon>
        <taxon>Vitales</taxon>
        <taxon>Vitaceae</taxon>
        <taxon>Viteae</taxon>
        <taxon>Vitis</taxon>
    </lineage>
</organism>
<name>A0A438DS33_VITVI</name>